<gene>
    <name evidence="1" type="ORF">N7456_013300</name>
</gene>
<keyword evidence="2" id="KW-1185">Reference proteome</keyword>
<comment type="caution">
    <text evidence="1">The sequence shown here is derived from an EMBL/GenBank/DDBJ whole genome shotgun (WGS) entry which is preliminary data.</text>
</comment>
<reference evidence="1" key="1">
    <citation type="submission" date="2022-11" db="EMBL/GenBank/DDBJ databases">
        <authorList>
            <person name="Petersen C."/>
        </authorList>
    </citation>
    <scope>NUCLEOTIDE SEQUENCE</scope>
    <source>
        <strain evidence="1">IBT 30069</strain>
    </source>
</reference>
<reference evidence="1" key="2">
    <citation type="journal article" date="2023" name="IMA Fungus">
        <title>Comparative genomic study of the Penicillium genus elucidates a diverse pangenome and 15 lateral gene transfer events.</title>
        <authorList>
            <person name="Petersen C."/>
            <person name="Sorensen T."/>
            <person name="Nielsen M.R."/>
            <person name="Sondergaard T.E."/>
            <person name="Sorensen J.L."/>
            <person name="Fitzpatrick D.A."/>
            <person name="Frisvad J.C."/>
            <person name="Nielsen K.L."/>
        </authorList>
    </citation>
    <scope>NUCLEOTIDE SEQUENCE</scope>
    <source>
        <strain evidence="1">IBT 30069</strain>
    </source>
</reference>
<evidence type="ECO:0000313" key="1">
    <source>
        <dbReference type="EMBL" id="KAJ5081062.1"/>
    </source>
</evidence>
<sequence length="68" mass="7300">MESYSADLTAFSSTLASTGQHPWCLPLATVGHPSDPLLSDKIIDPTFQIEASDLQKARASTELRVVAI</sequence>
<organism evidence="1 2">
    <name type="scientific">Penicillium angulare</name>
    <dbReference type="NCBI Taxonomy" id="116970"/>
    <lineage>
        <taxon>Eukaryota</taxon>
        <taxon>Fungi</taxon>
        <taxon>Dikarya</taxon>
        <taxon>Ascomycota</taxon>
        <taxon>Pezizomycotina</taxon>
        <taxon>Eurotiomycetes</taxon>
        <taxon>Eurotiomycetidae</taxon>
        <taxon>Eurotiales</taxon>
        <taxon>Aspergillaceae</taxon>
        <taxon>Penicillium</taxon>
    </lineage>
</organism>
<accession>A0A9W9JTT4</accession>
<proteinExistence type="predicted"/>
<dbReference type="Proteomes" id="UP001149165">
    <property type="component" value="Unassembled WGS sequence"/>
</dbReference>
<dbReference type="EMBL" id="JAPQKH010000011">
    <property type="protein sequence ID" value="KAJ5081062.1"/>
    <property type="molecule type" value="Genomic_DNA"/>
</dbReference>
<evidence type="ECO:0000313" key="2">
    <source>
        <dbReference type="Proteomes" id="UP001149165"/>
    </source>
</evidence>
<dbReference type="AlphaFoldDB" id="A0A9W9JTT4"/>
<protein>
    <submittedName>
        <fullName evidence="1">Uncharacterized protein</fullName>
    </submittedName>
</protein>
<name>A0A9W9JTT4_9EURO</name>